<comment type="caution">
    <text evidence="1">The sequence shown here is derived from an EMBL/GenBank/DDBJ whole genome shotgun (WGS) entry which is preliminary data.</text>
</comment>
<dbReference type="AlphaFoldDB" id="A0A3M7PQL2"/>
<accession>A0A3M7PQL2</accession>
<evidence type="ECO:0000313" key="1">
    <source>
        <dbReference type="EMBL" id="RNA01412.1"/>
    </source>
</evidence>
<sequence length="88" mass="10557">MEMIWTAKHVKIELKVNIFEASVLSILLYECELWIITRDDTKMHLLESFYKIYNYLNNIIKFKIKIFLITVTVYCQRLSLSHTNLKGQ</sequence>
<name>A0A3M7PQL2_BRAPC</name>
<proteinExistence type="predicted"/>
<keyword evidence="2" id="KW-1185">Reference proteome</keyword>
<evidence type="ECO:0000313" key="2">
    <source>
        <dbReference type="Proteomes" id="UP000276133"/>
    </source>
</evidence>
<dbReference type="Proteomes" id="UP000276133">
    <property type="component" value="Unassembled WGS sequence"/>
</dbReference>
<protein>
    <submittedName>
        <fullName evidence="1">Uncharacterized protein</fullName>
    </submittedName>
</protein>
<gene>
    <name evidence="1" type="ORF">BpHYR1_032591</name>
</gene>
<reference evidence="1 2" key="1">
    <citation type="journal article" date="2018" name="Sci. Rep.">
        <title>Genomic signatures of local adaptation to the degree of environmental predictability in rotifers.</title>
        <authorList>
            <person name="Franch-Gras L."/>
            <person name="Hahn C."/>
            <person name="Garcia-Roger E.M."/>
            <person name="Carmona M.J."/>
            <person name="Serra M."/>
            <person name="Gomez A."/>
        </authorList>
    </citation>
    <scope>NUCLEOTIDE SEQUENCE [LARGE SCALE GENOMIC DNA]</scope>
    <source>
        <strain evidence="1">HYR1</strain>
    </source>
</reference>
<dbReference type="EMBL" id="REGN01009339">
    <property type="protein sequence ID" value="RNA01412.1"/>
    <property type="molecule type" value="Genomic_DNA"/>
</dbReference>
<organism evidence="1 2">
    <name type="scientific">Brachionus plicatilis</name>
    <name type="common">Marine rotifer</name>
    <name type="synonym">Brachionus muelleri</name>
    <dbReference type="NCBI Taxonomy" id="10195"/>
    <lineage>
        <taxon>Eukaryota</taxon>
        <taxon>Metazoa</taxon>
        <taxon>Spiralia</taxon>
        <taxon>Gnathifera</taxon>
        <taxon>Rotifera</taxon>
        <taxon>Eurotatoria</taxon>
        <taxon>Monogononta</taxon>
        <taxon>Pseudotrocha</taxon>
        <taxon>Ploima</taxon>
        <taxon>Brachionidae</taxon>
        <taxon>Brachionus</taxon>
    </lineage>
</organism>